<dbReference type="Pfam" id="PF13439">
    <property type="entry name" value="Glyco_transf_4"/>
    <property type="match status" value="1"/>
</dbReference>
<keyword evidence="5" id="KW-1185">Reference proteome</keyword>
<name>A0ABW9QQ11_9ACTN</name>
<dbReference type="CDD" id="cd03801">
    <property type="entry name" value="GT4_PimA-like"/>
    <property type="match status" value="1"/>
</dbReference>
<dbReference type="PANTHER" id="PTHR45947">
    <property type="entry name" value="SULFOQUINOVOSYL TRANSFERASE SQD2"/>
    <property type="match status" value="1"/>
</dbReference>
<evidence type="ECO:0000259" key="3">
    <source>
        <dbReference type="Pfam" id="PF13439"/>
    </source>
</evidence>
<dbReference type="InterPro" id="IPR050194">
    <property type="entry name" value="Glycosyltransferase_grp1"/>
</dbReference>
<organism evidence="4 5">
    <name type="scientific">Acidiferrimicrobium australe</name>
    <dbReference type="NCBI Taxonomy" id="2664430"/>
    <lineage>
        <taxon>Bacteria</taxon>
        <taxon>Bacillati</taxon>
        <taxon>Actinomycetota</taxon>
        <taxon>Acidimicrobiia</taxon>
        <taxon>Acidimicrobiales</taxon>
        <taxon>Acidimicrobiaceae</taxon>
        <taxon>Acidiferrimicrobium</taxon>
    </lineage>
</organism>
<gene>
    <name evidence="4" type="ORF">GHK86_03235</name>
</gene>
<evidence type="ECO:0000256" key="1">
    <source>
        <dbReference type="ARBA" id="ARBA00022676"/>
    </source>
</evidence>
<keyword evidence="1" id="KW-0328">Glycosyltransferase</keyword>
<sequence length="358" mass="39570">MRILILSWRDLRHPHAGGSEVYTQNLARHWTAGGHQVTFFCSEAPGAAADETHDGYQIVRRGKRLSVYREARRWYREHGRGRFDVVLDVINTRPFLAVRWVDDAPVVALAHQVCREVWRYEMPLPLALVGRYWLEPRWLAAYRDTLTITVSESSRESLEDYGLTRLEVVPEGVDGDLSTRGRVAKEPVPTLIWVGRLSANKRPGHAVEAFRLLRRRVPDARLWMVGDGPLRASLERDAPDGVGFFGRVDQDTKQDLMARAHLLVATSVREGWGLIVSEAALVGTPTVAYDVAGLRDSVTAAGGWLCPPDPTALAERLPAALARLRRAPGGGTGTVSWSEVADGVLAQLLSGISPILPS</sequence>
<evidence type="ECO:0000313" key="5">
    <source>
        <dbReference type="Proteomes" id="UP000437736"/>
    </source>
</evidence>
<comment type="caution">
    <text evidence="4">The sequence shown here is derived from an EMBL/GenBank/DDBJ whole genome shotgun (WGS) entry which is preliminary data.</text>
</comment>
<dbReference type="Gene3D" id="3.40.50.2000">
    <property type="entry name" value="Glycogen Phosphorylase B"/>
    <property type="match status" value="2"/>
</dbReference>
<reference evidence="4 5" key="1">
    <citation type="submission" date="2019-11" db="EMBL/GenBank/DDBJ databases">
        <title>Acidiferrimicrobium australis gen. nov., sp. nov., an acidophilic and obligately heterotrophic, member of the Actinobacteria that catalyses dissimilatory oxido- reduction of iron isolated from metal-rich acidic water in Chile.</title>
        <authorList>
            <person name="Gonzalez D."/>
            <person name="Huber K."/>
            <person name="Hedrich S."/>
            <person name="Rojas-Villalobos C."/>
            <person name="Quatrini R."/>
            <person name="Dinamarca M.A."/>
            <person name="Schwarz A."/>
            <person name="Canales C."/>
            <person name="Nancucheo I."/>
        </authorList>
    </citation>
    <scope>NUCLEOTIDE SEQUENCE [LARGE SCALE GENOMIC DNA]</scope>
    <source>
        <strain evidence="4 5">USS-CCA1</strain>
    </source>
</reference>
<evidence type="ECO:0000256" key="2">
    <source>
        <dbReference type="ARBA" id="ARBA00022679"/>
    </source>
</evidence>
<evidence type="ECO:0000313" key="4">
    <source>
        <dbReference type="EMBL" id="MST31741.1"/>
    </source>
</evidence>
<accession>A0ABW9QQ11</accession>
<dbReference type="Proteomes" id="UP000437736">
    <property type="component" value="Unassembled WGS sequence"/>
</dbReference>
<dbReference type="SUPFAM" id="SSF53756">
    <property type="entry name" value="UDP-Glycosyltransferase/glycogen phosphorylase"/>
    <property type="match status" value="1"/>
</dbReference>
<dbReference type="PANTHER" id="PTHR45947:SF3">
    <property type="entry name" value="SULFOQUINOVOSYL TRANSFERASE SQD2"/>
    <property type="match status" value="1"/>
</dbReference>
<keyword evidence="2" id="KW-0808">Transferase</keyword>
<protein>
    <submittedName>
        <fullName evidence="4">Glycosyltransferase</fullName>
    </submittedName>
</protein>
<proteinExistence type="predicted"/>
<dbReference type="Pfam" id="PF13692">
    <property type="entry name" value="Glyco_trans_1_4"/>
    <property type="match status" value="1"/>
</dbReference>
<dbReference type="EMBL" id="WJHE01000127">
    <property type="protein sequence ID" value="MST31741.1"/>
    <property type="molecule type" value="Genomic_DNA"/>
</dbReference>
<feature type="domain" description="Glycosyltransferase subfamily 4-like N-terminal" evidence="3">
    <location>
        <begin position="17"/>
        <end position="174"/>
    </location>
</feature>
<dbReference type="InterPro" id="IPR028098">
    <property type="entry name" value="Glyco_trans_4-like_N"/>
</dbReference>